<evidence type="ECO:0000313" key="2">
    <source>
        <dbReference type="EMBL" id="MBA0701947.1"/>
    </source>
</evidence>
<feature type="domain" description="Zinc knuckle CX2CX4HX4C" evidence="1">
    <location>
        <begin position="43"/>
        <end position="85"/>
    </location>
</feature>
<dbReference type="InterPro" id="IPR025836">
    <property type="entry name" value="Zn_knuckle_CX2CX4HX4C"/>
</dbReference>
<proteinExistence type="predicted"/>
<organism evidence="2 3">
    <name type="scientific">Gossypium aridum</name>
    <name type="common">American cotton</name>
    <name type="synonym">Erioxylum aridum</name>
    <dbReference type="NCBI Taxonomy" id="34290"/>
    <lineage>
        <taxon>Eukaryota</taxon>
        <taxon>Viridiplantae</taxon>
        <taxon>Streptophyta</taxon>
        <taxon>Embryophyta</taxon>
        <taxon>Tracheophyta</taxon>
        <taxon>Spermatophyta</taxon>
        <taxon>Magnoliopsida</taxon>
        <taxon>eudicotyledons</taxon>
        <taxon>Gunneridae</taxon>
        <taxon>Pentapetalae</taxon>
        <taxon>rosids</taxon>
        <taxon>malvids</taxon>
        <taxon>Malvales</taxon>
        <taxon>Malvaceae</taxon>
        <taxon>Malvoideae</taxon>
        <taxon>Gossypium</taxon>
    </lineage>
</organism>
<dbReference type="Pfam" id="PF14392">
    <property type="entry name" value="zf-CCHC_4"/>
    <property type="match status" value="1"/>
</dbReference>
<gene>
    <name evidence="2" type="ORF">Goari_022725</name>
</gene>
<comment type="caution">
    <text evidence="2">The sequence shown here is derived from an EMBL/GenBank/DDBJ whole genome shotgun (WGS) entry which is preliminary data.</text>
</comment>
<sequence>MMEDAMANLKLLNDEEEAIHEVEGSVSAAYQFCLTFLRIRVRLDVIAPLKRKKKVLFGKSMVVYARFKYEKLSLFCFICGRLGRNFRGVAVNQNVNPNLIPLGSGQYYGNSRLNNGCDGGNDMMVADGAVYGPMDLVLNEEDDPIALLEGKKRQRIVESSRVLLDAIVGLGFMDVSASSGDQSSRAQ</sequence>
<dbReference type="EMBL" id="JABFAA010344006">
    <property type="protein sequence ID" value="MBA0701947.1"/>
    <property type="molecule type" value="Genomic_DNA"/>
</dbReference>
<dbReference type="Proteomes" id="UP000593577">
    <property type="component" value="Unassembled WGS sequence"/>
</dbReference>
<evidence type="ECO:0000259" key="1">
    <source>
        <dbReference type="Pfam" id="PF14392"/>
    </source>
</evidence>
<keyword evidence="3" id="KW-1185">Reference proteome</keyword>
<name>A0A7J8YQX8_GOSAI</name>
<reference evidence="2 3" key="1">
    <citation type="journal article" date="2019" name="Genome Biol. Evol.">
        <title>Insights into the evolution of the New World diploid cottons (Gossypium, subgenus Houzingenia) based on genome sequencing.</title>
        <authorList>
            <person name="Grover C.E."/>
            <person name="Arick M.A. 2nd"/>
            <person name="Thrash A."/>
            <person name="Conover J.L."/>
            <person name="Sanders W.S."/>
            <person name="Peterson D.G."/>
            <person name="Frelichowski J.E."/>
            <person name="Scheffler J.A."/>
            <person name="Scheffler B.E."/>
            <person name="Wendel J.F."/>
        </authorList>
    </citation>
    <scope>NUCLEOTIDE SEQUENCE [LARGE SCALE GENOMIC DNA]</scope>
    <source>
        <strain evidence="2">185</strain>
        <tissue evidence="2">Leaf</tissue>
    </source>
</reference>
<protein>
    <recommendedName>
        <fullName evidence="1">Zinc knuckle CX2CX4HX4C domain-containing protein</fullName>
    </recommendedName>
</protein>
<accession>A0A7J8YQX8</accession>
<evidence type="ECO:0000313" key="3">
    <source>
        <dbReference type="Proteomes" id="UP000593577"/>
    </source>
</evidence>
<dbReference type="AlphaFoldDB" id="A0A7J8YQX8"/>